<dbReference type="CDD" id="cd06462">
    <property type="entry name" value="Peptidase_S24_S26"/>
    <property type="match status" value="1"/>
</dbReference>
<dbReference type="RefSeq" id="WP_128493257.1">
    <property type="nucleotide sequence ID" value="NZ_RZNB01000001.1"/>
</dbReference>
<keyword evidence="5 9" id="KW-1133">Transmembrane helix</keyword>
<feature type="compositionally biased region" description="Low complexity" evidence="8">
    <location>
        <begin position="199"/>
        <end position="228"/>
    </location>
</feature>
<reference evidence="10 11" key="1">
    <citation type="submission" date="2018-12" db="EMBL/GenBank/DDBJ databases">
        <authorList>
            <person name="Li F."/>
        </authorList>
    </citation>
    <scope>NUCLEOTIDE SEQUENCE [LARGE SCALE GENOMIC DNA]</scope>
    <source>
        <strain evidence="10 11">11W25H-1</strain>
    </source>
</reference>
<evidence type="ECO:0000256" key="9">
    <source>
        <dbReference type="SAM" id="Phobius"/>
    </source>
</evidence>
<dbReference type="GO" id="GO:0009003">
    <property type="term" value="F:signal peptidase activity"/>
    <property type="evidence" value="ECO:0007669"/>
    <property type="project" value="UniProtKB-EC"/>
</dbReference>
<dbReference type="InterPro" id="IPR021884">
    <property type="entry name" value="Ice-bd_prot"/>
</dbReference>
<dbReference type="SUPFAM" id="SSF51306">
    <property type="entry name" value="LexA/Signal peptidase"/>
    <property type="match status" value="1"/>
</dbReference>
<dbReference type="GO" id="GO:0016020">
    <property type="term" value="C:membrane"/>
    <property type="evidence" value="ECO:0007669"/>
    <property type="project" value="UniProtKB-SubCell"/>
</dbReference>
<organism evidence="10 11">
    <name type="scientific">Labedella phragmitis</name>
    <dbReference type="NCBI Taxonomy" id="2498849"/>
    <lineage>
        <taxon>Bacteria</taxon>
        <taxon>Bacillati</taxon>
        <taxon>Actinomycetota</taxon>
        <taxon>Actinomycetes</taxon>
        <taxon>Micrococcales</taxon>
        <taxon>Microbacteriaceae</taxon>
        <taxon>Labedella</taxon>
    </lineage>
</organism>
<dbReference type="EC" id="3.4.21.89" evidence="7"/>
<keyword evidence="3 9" id="KW-0812">Transmembrane</keyword>
<feature type="region of interest" description="Disordered" evidence="8">
    <location>
        <begin position="195"/>
        <end position="228"/>
    </location>
</feature>
<keyword evidence="11" id="KW-1185">Reference proteome</keyword>
<evidence type="ECO:0000256" key="1">
    <source>
        <dbReference type="ARBA" id="ARBA00004370"/>
    </source>
</evidence>
<evidence type="ECO:0000256" key="6">
    <source>
        <dbReference type="ARBA" id="ARBA00023136"/>
    </source>
</evidence>
<dbReference type="Proteomes" id="UP000288547">
    <property type="component" value="Unassembled WGS sequence"/>
</dbReference>
<proteinExistence type="inferred from homology"/>
<comment type="similarity">
    <text evidence="2">Belongs to the ice-binding protein family.</text>
</comment>
<gene>
    <name evidence="10" type="ORF">ELQ90_00140</name>
</gene>
<dbReference type="GO" id="GO:0004252">
    <property type="term" value="F:serine-type endopeptidase activity"/>
    <property type="evidence" value="ECO:0007669"/>
    <property type="project" value="UniProtKB-UniRule"/>
</dbReference>
<evidence type="ECO:0000256" key="4">
    <source>
        <dbReference type="ARBA" id="ARBA00022729"/>
    </source>
</evidence>
<sequence>MDERRNGIGPEGPSWRAGRPWFVASLVAQSYLTLIASLAAVAIVPVFLGWSATVVQSGSMEPSISPGDVVLTAPVQTEREAPLGRVVSFISPADAEPDGVEKIRLHRIVDVNDDGTFVTAGDANADVDSTPIARDQIIGEGRLLVPAIGLPSWWIGRGETAPLALWVGLTAASLVVAWGAPSARPIPLRRERHAAAGVEDPASAGDGDDASSSPSSSESADAGPPADVGRRSLLSGIGAIAVLGLAGLPREPSSAAFTASTSTGGSWRVAALVRLDLGRATTYALLARSSVSNLHSHGATWIDGDIGTSPGTSVTGFGSSNVSGTTERNTTAARNAMADAVALADALGERTPGSTLAPTLSGTMFPGVYATADDVHVSGALTLDARGDSSAVFILRSRNLTAGASALVRLTNGARAGNVYWRATSSVTLARDSGIVGTILADGDVTMAHGSQATGRLFSLSGAVSIDRATVLVP</sequence>
<feature type="transmembrane region" description="Helical" evidence="9">
    <location>
        <begin position="21"/>
        <end position="50"/>
    </location>
</feature>
<dbReference type="OrthoDB" id="2082707at2"/>
<evidence type="ECO:0000256" key="7">
    <source>
        <dbReference type="NCBIfam" id="TIGR02228"/>
    </source>
</evidence>
<keyword evidence="10" id="KW-0378">Hydrolase</keyword>
<evidence type="ECO:0000256" key="3">
    <source>
        <dbReference type="ARBA" id="ARBA00022692"/>
    </source>
</evidence>
<evidence type="ECO:0000256" key="2">
    <source>
        <dbReference type="ARBA" id="ARBA00005445"/>
    </source>
</evidence>
<evidence type="ECO:0000256" key="5">
    <source>
        <dbReference type="ARBA" id="ARBA00022989"/>
    </source>
</evidence>
<dbReference type="GO" id="GO:0006465">
    <property type="term" value="P:signal peptide processing"/>
    <property type="evidence" value="ECO:0007669"/>
    <property type="project" value="UniProtKB-UniRule"/>
</dbReference>
<dbReference type="AlphaFoldDB" id="A0A3S5CF81"/>
<evidence type="ECO:0000256" key="8">
    <source>
        <dbReference type="SAM" id="MobiDB-lite"/>
    </source>
</evidence>
<comment type="subcellular location">
    <subcellularLocation>
        <location evidence="1">Membrane</location>
    </subcellularLocation>
</comment>
<name>A0A3S5CF81_9MICO</name>
<comment type="caution">
    <text evidence="10">The sequence shown here is derived from an EMBL/GenBank/DDBJ whole genome shotgun (WGS) entry which is preliminary data.</text>
</comment>
<dbReference type="InterPro" id="IPR036286">
    <property type="entry name" value="LexA/Signal_pep-like_sf"/>
</dbReference>
<dbReference type="InterPro" id="IPR001733">
    <property type="entry name" value="Peptidase_S26B"/>
</dbReference>
<dbReference type="Pfam" id="PF11999">
    <property type="entry name" value="Ice_binding"/>
    <property type="match status" value="1"/>
</dbReference>
<accession>A0A3S5CF81</accession>
<keyword evidence="6 9" id="KW-0472">Membrane</keyword>
<dbReference type="EMBL" id="RZNB01000001">
    <property type="protein sequence ID" value="RWZ52414.1"/>
    <property type="molecule type" value="Genomic_DNA"/>
</dbReference>
<evidence type="ECO:0000313" key="11">
    <source>
        <dbReference type="Proteomes" id="UP000288547"/>
    </source>
</evidence>
<protein>
    <recommendedName>
        <fullName evidence="7">Signal peptidase I</fullName>
        <ecNumber evidence="7">3.4.21.89</ecNumber>
    </recommendedName>
</protein>
<dbReference type="NCBIfam" id="TIGR02228">
    <property type="entry name" value="sigpep_I_arch"/>
    <property type="match status" value="1"/>
</dbReference>
<evidence type="ECO:0000313" key="10">
    <source>
        <dbReference type="EMBL" id="RWZ52414.1"/>
    </source>
</evidence>
<keyword evidence="4" id="KW-0732">Signal</keyword>